<sequence length="397" mass="44601">MSFQGACGISKSLPGKELSETVVDWQVRGTISIGSKKNGLDKQLLGAMALEQNQSVEYDYEDTEMNYTHDYSQYEVICIKEEVRQFAKVFLPAFFTVAFVIGLAGNSIVVAIYAYYKKQRTKTDVYILNLAVADLLLLVTLPFWAVNAVHGWILGKMMCKVTSALYTVNFVSGMQFLACISIDRYWAITKAPSQSGVGKPCWIICCCVWTAAILLSIPQLVFYTVNENARCTPVFPHHLGTSLKASIQMLEIFIGFVVPFLIMGVCYAMTARELIKMPNIKKSRPLRVLLAVVVVFIVTQLPYNVVKFCQAIDAIYLLITNCDMSKRMDVAIQVTESIALFHSCLNPILYVFMGASFKNYIVKVAKKYGSWRRQRRNVEEIPFDSEGPTEPTSSFTI</sequence>
<proteinExistence type="inferred from homology"/>
<protein>
    <submittedName>
        <fullName evidence="12">Atypical chemokine receptor 4</fullName>
    </submittedName>
</protein>
<dbReference type="AGR" id="RGD:1596453"/>
<dbReference type="AlphaFoldDB" id="G3V9V6"/>
<dbReference type="GeneID" id="685243"/>
<dbReference type="GO" id="GO:0004950">
    <property type="term" value="F:chemokine receptor activity"/>
    <property type="evidence" value="ECO:0000266"/>
    <property type="project" value="RGD"/>
</dbReference>
<dbReference type="GeneTree" id="ENSGT01030000234667"/>
<gene>
    <name evidence="12 14" type="primary">Ackr4</name>
    <name evidence="14" type="synonym">Ccrl1</name>
</gene>
<dbReference type="PaxDb" id="10116-ENSRNOP00000061118"/>
<reference evidence="12" key="1">
    <citation type="submission" date="2024-01" db="EMBL/GenBank/DDBJ databases">
        <title>GRCr8: a new rat reference genome assembly contstructed from accurate long reads and long range scaffolding.</title>
        <authorList>
            <person name="Doris P.A."/>
            <person name="Kalbfleisch T."/>
            <person name="Li K."/>
            <person name="Howe K."/>
            <person name="Wood J."/>
        </authorList>
    </citation>
    <scope>NUCLEOTIDE SEQUENCE [LARGE SCALE GENOMIC DNA]</scope>
    <source>
        <strain evidence="12">Brown Norway</strain>
    </source>
</reference>
<dbReference type="PROSITE" id="PS50262">
    <property type="entry name" value="G_PROTEIN_RECEP_F1_2"/>
    <property type="match status" value="1"/>
</dbReference>
<feature type="domain" description="G-protein coupled receptors family 1 profile" evidence="11">
    <location>
        <begin position="105"/>
        <end position="350"/>
    </location>
</feature>
<evidence type="ECO:0000256" key="9">
    <source>
        <dbReference type="RuleBase" id="RU000688"/>
    </source>
</evidence>
<dbReference type="PRINTS" id="PR00657">
    <property type="entry name" value="CCCHEMOKINER"/>
</dbReference>
<dbReference type="RefSeq" id="XP_063122217.1">
    <property type="nucleotide sequence ID" value="XM_063266147.1"/>
</dbReference>
<evidence type="ECO:0000313" key="13">
    <source>
        <dbReference type="Proteomes" id="UP000002494"/>
    </source>
</evidence>
<dbReference type="Reactome" id="R-RNO-380108">
    <property type="pathway name" value="Chemokine receptors bind chemokines"/>
</dbReference>
<dbReference type="InterPro" id="IPR000355">
    <property type="entry name" value="Chemokine_rcpt"/>
</dbReference>
<dbReference type="InterPro" id="IPR000276">
    <property type="entry name" value="GPCR_Rhodpsn"/>
</dbReference>
<evidence type="ECO:0000256" key="5">
    <source>
        <dbReference type="ARBA" id="ARBA00023040"/>
    </source>
</evidence>
<keyword evidence="5 9" id="KW-0297">G-protein coupled receptor</keyword>
<organism evidence="12 13">
    <name type="scientific">Rattus norvegicus</name>
    <name type="common">Rat</name>
    <dbReference type="NCBI Taxonomy" id="10116"/>
    <lineage>
        <taxon>Eukaryota</taxon>
        <taxon>Metazoa</taxon>
        <taxon>Chordata</taxon>
        <taxon>Craniata</taxon>
        <taxon>Vertebrata</taxon>
        <taxon>Euteleostomi</taxon>
        <taxon>Mammalia</taxon>
        <taxon>Eutheria</taxon>
        <taxon>Euarchontoglires</taxon>
        <taxon>Glires</taxon>
        <taxon>Rodentia</taxon>
        <taxon>Myomorpha</taxon>
        <taxon>Muroidea</taxon>
        <taxon>Muridae</taxon>
        <taxon>Murinae</taxon>
        <taxon>Rattus</taxon>
    </lineage>
</organism>
<evidence type="ECO:0000256" key="4">
    <source>
        <dbReference type="ARBA" id="ARBA00022989"/>
    </source>
</evidence>
<dbReference type="SUPFAM" id="SSF81321">
    <property type="entry name" value="Family A G protein-coupled receptor-like"/>
    <property type="match status" value="1"/>
</dbReference>
<evidence type="ECO:0000256" key="6">
    <source>
        <dbReference type="ARBA" id="ARBA00023136"/>
    </source>
</evidence>
<dbReference type="GO" id="GO:0019722">
    <property type="term" value="P:calcium-mediated signaling"/>
    <property type="evidence" value="ECO:0000318"/>
    <property type="project" value="GO_Central"/>
</dbReference>
<dbReference type="Gene3D" id="1.20.1070.10">
    <property type="entry name" value="Rhodopsin 7-helix transmembrane proteins"/>
    <property type="match status" value="1"/>
</dbReference>
<feature type="transmembrane region" description="Helical" evidence="10">
    <location>
        <begin position="245"/>
        <end position="267"/>
    </location>
</feature>
<dbReference type="Proteomes" id="UP000002494">
    <property type="component" value="Chromosome 8"/>
</dbReference>
<dbReference type="RGD" id="1596453">
    <property type="gene designation" value="Ackr4"/>
</dbReference>
<keyword evidence="6 10" id="KW-0472">Membrane</keyword>
<dbReference type="KEGG" id="rno:685243"/>
<keyword evidence="8 9" id="KW-0807">Transducer</keyword>
<feature type="transmembrane region" description="Helical" evidence="10">
    <location>
        <begin position="164"/>
        <end position="182"/>
    </location>
</feature>
<dbReference type="GO" id="GO:0007204">
    <property type="term" value="P:positive regulation of cytosolic calcium ion concentration"/>
    <property type="evidence" value="ECO:0000318"/>
    <property type="project" value="GO_Central"/>
</dbReference>
<dbReference type="STRING" id="10116.ENSRNOP00000061118"/>
<dbReference type="GO" id="GO:0060326">
    <property type="term" value="P:cell chemotaxis"/>
    <property type="evidence" value="ECO:0000318"/>
    <property type="project" value="GO_Central"/>
</dbReference>
<evidence type="ECO:0000256" key="1">
    <source>
        <dbReference type="ARBA" id="ARBA00004651"/>
    </source>
</evidence>
<dbReference type="PRINTS" id="PR01558">
    <property type="entry name" value="CHEMOKINER11"/>
</dbReference>
<dbReference type="VEuPathDB" id="HostDB:ENSRNOG00000011478"/>
<dbReference type="GO" id="GO:0006955">
    <property type="term" value="P:immune response"/>
    <property type="evidence" value="ECO:0000318"/>
    <property type="project" value="GO_Central"/>
</dbReference>
<dbReference type="InterPro" id="IPR050119">
    <property type="entry name" value="CCR1-9-like"/>
</dbReference>
<evidence type="ECO:0000256" key="10">
    <source>
        <dbReference type="SAM" id="Phobius"/>
    </source>
</evidence>
<feature type="transmembrane region" description="Helical" evidence="10">
    <location>
        <begin position="125"/>
        <end position="144"/>
    </location>
</feature>
<dbReference type="GO" id="GO:0005044">
    <property type="term" value="F:scavenger receptor activity"/>
    <property type="evidence" value="ECO:0007669"/>
    <property type="project" value="InterPro"/>
</dbReference>
<evidence type="ECO:0000256" key="7">
    <source>
        <dbReference type="ARBA" id="ARBA00023170"/>
    </source>
</evidence>
<comment type="similarity">
    <text evidence="9">Belongs to the G-protein coupled receptor 1 family.</text>
</comment>
<evidence type="ECO:0000313" key="12">
    <source>
        <dbReference type="Ensembl" id="ENSRNOP00000061118.4"/>
    </source>
</evidence>
<feature type="transmembrane region" description="Helical" evidence="10">
    <location>
        <begin position="288"/>
        <end position="306"/>
    </location>
</feature>
<dbReference type="eggNOG" id="KOG3656">
    <property type="taxonomic scope" value="Eukaryota"/>
</dbReference>
<evidence type="ECO:0000313" key="14">
    <source>
        <dbReference type="RGD" id="1596453"/>
    </source>
</evidence>
<name>G3V9V6_RAT</name>
<dbReference type="PRINTS" id="PR00237">
    <property type="entry name" value="GPCRRHODOPSN"/>
</dbReference>
<keyword evidence="2" id="KW-1003">Cell membrane</keyword>
<dbReference type="InterPro" id="IPR005383">
    <property type="entry name" value="ACKR4"/>
</dbReference>
<comment type="subcellular location">
    <subcellularLocation>
        <location evidence="1">Cell membrane</location>
        <topology evidence="1">Multi-pass membrane protein</topology>
    </subcellularLocation>
</comment>
<dbReference type="PANTHER" id="PTHR10489:SF733">
    <property type="entry name" value="ATYPICAL CHEMOKINE RECEPTOR 4"/>
    <property type="match status" value="1"/>
</dbReference>
<keyword evidence="13" id="KW-1185">Reference proteome</keyword>
<evidence type="ECO:0000256" key="8">
    <source>
        <dbReference type="ARBA" id="ARBA00023224"/>
    </source>
</evidence>
<keyword evidence="4 10" id="KW-1133">Transmembrane helix</keyword>
<evidence type="ECO:0000256" key="2">
    <source>
        <dbReference type="ARBA" id="ARBA00022475"/>
    </source>
</evidence>
<reference evidence="12" key="2">
    <citation type="submission" date="2025-08" db="UniProtKB">
        <authorList>
            <consortium name="Ensembl"/>
        </authorList>
    </citation>
    <scope>IDENTIFICATION</scope>
    <source>
        <strain evidence="12">Brown Norway</strain>
    </source>
</reference>
<dbReference type="OMA" id="YNVVKLC"/>
<reference evidence="12" key="3">
    <citation type="submission" date="2025-09" db="UniProtKB">
        <authorList>
            <consortium name="Ensembl"/>
        </authorList>
    </citation>
    <scope>IDENTIFICATION</scope>
    <source>
        <strain evidence="12">Brown Norway</strain>
    </source>
</reference>
<accession>G3V9V6</accession>
<evidence type="ECO:0000259" key="11">
    <source>
        <dbReference type="PROSITE" id="PS50262"/>
    </source>
</evidence>
<dbReference type="Bgee" id="ENSRNOG00000011478">
    <property type="expression patterns" value="Expressed in lung and 16 other cell types or tissues"/>
</dbReference>
<dbReference type="GO" id="GO:0019957">
    <property type="term" value="F:C-C chemokine binding"/>
    <property type="evidence" value="ECO:0000318"/>
    <property type="project" value="GO_Central"/>
</dbReference>
<dbReference type="Ensembl" id="ENSRNOT00000015265.7">
    <property type="protein sequence ID" value="ENSRNOP00000061118.4"/>
    <property type="gene ID" value="ENSRNOG00000011478.7"/>
</dbReference>
<feature type="transmembrane region" description="Helical" evidence="10">
    <location>
        <begin position="89"/>
        <end position="113"/>
    </location>
</feature>
<evidence type="ECO:0000256" key="3">
    <source>
        <dbReference type="ARBA" id="ARBA00022692"/>
    </source>
</evidence>
<dbReference type="GlyGen" id="G3V9V6">
    <property type="glycosylation" value="1 site"/>
</dbReference>
<dbReference type="InterPro" id="IPR017452">
    <property type="entry name" value="GPCR_Rhodpsn_7TM"/>
</dbReference>
<dbReference type="PANTHER" id="PTHR10489">
    <property type="entry name" value="CELL ADHESION MOLECULE"/>
    <property type="match status" value="1"/>
</dbReference>
<dbReference type="Pfam" id="PF00001">
    <property type="entry name" value="7tm_1"/>
    <property type="match status" value="1"/>
</dbReference>
<keyword evidence="3 9" id="KW-0812">Transmembrane</keyword>
<dbReference type="GO" id="GO:0016493">
    <property type="term" value="F:C-C chemokine receptor activity"/>
    <property type="evidence" value="ECO:0000318"/>
    <property type="project" value="GO_Central"/>
</dbReference>
<dbReference type="PROSITE" id="PS00237">
    <property type="entry name" value="G_PROTEIN_RECEP_F1_1"/>
    <property type="match status" value="1"/>
</dbReference>
<dbReference type="GO" id="GO:0009897">
    <property type="term" value="C:external side of plasma membrane"/>
    <property type="evidence" value="ECO:0000318"/>
    <property type="project" value="GO_Central"/>
</dbReference>
<feature type="transmembrane region" description="Helical" evidence="10">
    <location>
        <begin position="202"/>
        <end position="225"/>
    </location>
</feature>
<dbReference type="CTD" id="51554"/>
<dbReference type="HOGENOM" id="CLU_009579_8_3_1"/>
<keyword evidence="7 9" id="KW-0675">Receptor</keyword>